<dbReference type="InterPro" id="IPR029044">
    <property type="entry name" value="Nucleotide-diphossugar_trans"/>
</dbReference>
<keyword evidence="11" id="KW-1185">Reference proteome</keyword>
<keyword evidence="6" id="KW-0479">Metal-binding</keyword>
<reference evidence="10 11" key="1">
    <citation type="journal article" date="2023" name="Cell">
        <title>Genetic manipulation of Patescibacteria provides mechanistic insights into microbial dark matter and the epibiotic lifestyle.</title>
        <authorList>
            <person name="Wang Y."/>
            <person name="Gallagher L.A."/>
            <person name="Andrade P.A."/>
            <person name="Liu A."/>
            <person name="Humphreys I.R."/>
            <person name="Turkarslan S."/>
            <person name="Cutler K.J."/>
            <person name="Arrieta-Ortiz M.L."/>
            <person name="Li Y."/>
            <person name="Radey M.C."/>
            <person name="McLean J.S."/>
            <person name="Cong Q."/>
            <person name="Baker D."/>
            <person name="Baliga N.S."/>
            <person name="Peterson S.B."/>
            <person name="Mougous J.D."/>
        </authorList>
    </citation>
    <scope>NUCLEOTIDE SEQUENCE [LARGE SCALE GENOMIC DNA]</scope>
    <source>
        <strain evidence="10 11">ML1</strain>
    </source>
</reference>
<name>A0ABY8WYY3_9BACT</name>
<feature type="domain" description="Nucleotidyl transferase" evidence="9">
    <location>
        <begin position="9"/>
        <end position="242"/>
    </location>
</feature>
<evidence type="ECO:0000256" key="2">
    <source>
        <dbReference type="ARBA" id="ARBA00010480"/>
    </source>
</evidence>
<dbReference type="SUPFAM" id="SSF53448">
    <property type="entry name" value="Nucleotide-diphospho-sugar transferases"/>
    <property type="match status" value="1"/>
</dbReference>
<dbReference type="InterPro" id="IPR005835">
    <property type="entry name" value="NTP_transferase_dom"/>
</dbReference>
<dbReference type="RefSeq" id="WP_376753882.1">
    <property type="nucleotide sequence ID" value="NZ_CP124550.1"/>
</dbReference>
<dbReference type="Gene3D" id="3.90.550.10">
    <property type="entry name" value="Spore Coat Polysaccharide Biosynthesis Protein SpsA, Chain A"/>
    <property type="match status" value="1"/>
</dbReference>
<proteinExistence type="inferred from homology"/>
<comment type="catalytic activity">
    <reaction evidence="8">
        <text>dTTP + alpha-D-glucose 1-phosphate + H(+) = dTDP-alpha-D-glucose + diphosphate</text>
        <dbReference type="Rhea" id="RHEA:15225"/>
        <dbReference type="ChEBI" id="CHEBI:15378"/>
        <dbReference type="ChEBI" id="CHEBI:33019"/>
        <dbReference type="ChEBI" id="CHEBI:37568"/>
        <dbReference type="ChEBI" id="CHEBI:57477"/>
        <dbReference type="ChEBI" id="CHEBI:58601"/>
        <dbReference type="EC" id="2.7.7.24"/>
    </reaction>
</comment>
<dbReference type="Pfam" id="PF00483">
    <property type="entry name" value="NTP_transferase"/>
    <property type="match status" value="1"/>
</dbReference>
<dbReference type="PANTHER" id="PTHR43532:SF1">
    <property type="entry name" value="GLUCOSE-1-PHOSPHATE THYMIDYLYLTRANSFERASE 1"/>
    <property type="match status" value="1"/>
</dbReference>
<comment type="cofactor">
    <cofactor evidence="1">
        <name>Mg(2+)</name>
        <dbReference type="ChEBI" id="CHEBI:18420"/>
    </cofactor>
</comment>
<protein>
    <recommendedName>
        <fullName evidence="3">glucose-1-phosphate thymidylyltransferase</fullName>
        <ecNumber evidence="3">2.7.7.24</ecNumber>
    </recommendedName>
</protein>
<evidence type="ECO:0000256" key="1">
    <source>
        <dbReference type="ARBA" id="ARBA00001946"/>
    </source>
</evidence>
<evidence type="ECO:0000259" key="9">
    <source>
        <dbReference type="Pfam" id="PF00483"/>
    </source>
</evidence>
<keyword evidence="4" id="KW-0808">Transferase</keyword>
<evidence type="ECO:0000256" key="3">
    <source>
        <dbReference type="ARBA" id="ARBA00012461"/>
    </source>
</evidence>
<keyword evidence="7" id="KW-0460">Magnesium</keyword>
<sequence length="245" mass="27214">MEVKSREVKGVVLGGGRGTRLAPLTERTSKQLLPIGDKPMVSRVIGQLSRAGIRDILLLIDQRHASQYLDTLRDGSDLGVQSLSYVWQNPDGKGLPTAINQVRNHVGDSKIVVACGDVLFDDSLEKPVEYFLNKQLGAHAIGAFMRDSAGYSPLVTHGNHITEILDKDKNRHTPAIVDIGTYMYPPDVFNKIDQLKPSERGETEIWELNKKYAAKGTYTYSQINGWWIDAGSSLSLYEEANDHYS</sequence>
<evidence type="ECO:0000256" key="7">
    <source>
        <dbReference type="ARBA" id="ARBA00022842"/>
    </source>
</evidence>
<accession>A0ABY8WYY3</accession>
<dbReference type="EC" id="2.7.7.24" evidence="3"/>
<dbReference type="InterPro" id="IPR005907">
    <property type="entry name" value="G1P_thy_trans_s"/>
</dbReference>
<evidence type="ECO:0000313" key="10">
    <source>
        <dbReference type="EMBL" id="WIO46352.1"/>
    </source>
</evidence>
<evidence type="ECO:0000256" key="5">
    <source>
        <dbReference type="ARBA" id="ARBA00022695"/>
    </source>
</evidence>
<evidence type="ECO:0000256" key="6">
    <source>
        <dbReference type="ARBA" id="ARBA00022723"/>
    </source>
</evidence>
<evidence type="ECO:0000256" key="8">
    <source>
        <dbReference type="ARBA" id="ARBA00049336"/>
    </source>
</evidence>
<keyword evidence="5" id="KW-0548">Nucleotidyltransferase</keyword>
<comment type="similarity">
    <text evidence="2">Belongs to the glucose-1-phosphate thymidylyltransferase family.</text>
</comment>
<dbReference type="EMBL" id="CP124550">
    <property type="protein sequence ID" value="WIO46352.1"/>
    <property type="molecule type" value="Genomic_DNA"/>
</dbReference>
<dbReference type="Proteomes" id="UP001177295">
    <property type="component" value="Chromosome"/>
</dbReference>
<dbReference type="PANTHER" id="PTHR43532">
    <property type="entry name" value="GLUCOSE-1-PHOSPHATE THYMIDYLYLTRANSFERASE"/>
    <property type="match status" value="1"/>
</dbReference>
<gene>
    <name evidence="10" type="ORF">SEML1_0754</name>
</gene>
<organism evidence="10 11">
    <name type="scientific">Candidatus Southlakia epibionticum</name>
    <dbReference type="NCBI Taxonomy" id="3043284"/>
    <lineage>
        <taxon>Bacteria</taxon>
        <taxon>Candidatus Saccharimonadota</taxon>
        <taxon>Candidatus Saccharimonadia</taxon>
        <taxon>Candidatus Saccharimonadales</taxon>
        <taxon>Candidatus Saccharimonadaceae</taxon>
        <taxon>Candidatus Southlakia</taxon>
    </lineage>
</organism>
<evidence type="ECO:0000256" key="4">
    <source>
        <dbReference type="ARBA" id="ARBA00022679"/>
    </source>
</evidence>
<evidence type="ECO:0000313" key="11">
    <source>
        <dbReference type="Proteomes" id="UP001177295"/>
    </source>
</evidence>